<dbReference type="GO" id="GO:0016757">
    <property type="term" value="F:glycosyltransferase activity"/>
    <property type="evidence" value="ECO:0007669"/>
    <property type="project" value="UniProtKB-KW"/>
</dbReference>
<feature type="transmembrane region" description="Helical" evidence="1">
    <location>
        <begin position="372"/>
        <end position="395"/>
    </location>
</feature>
<proteinExistence type="predicted"/>
<evidence type="ECO:0000313" key="2">
    <source>
        <dbReference type="EMBL" id="MCA9392042.1"/>
    </source>
</evidence>
<name>A0A955LJT4_UNCKA</name>
<keyword evidence="2" id="KW-0328">Glycosyltransferase</keyword>
<evidence type="ECO:0000256" key="1">
    <source>
        <dbReference type="SAM" id="Phobius"/>
    </source>
</evidence>
<feature type="transmembrane region" description="Helical" evidence="1">
    <location>
        <begin position="346"/>
        <end position="365"/>
    </location>
</feature>
<dbReference type="Proteomes" id="UP000751518">
    <property type="component" value="Unassembled WGS sequence"/>
</dbReference>
<feature type="transmembrane region" description="Helical" evidence="1">
    <location>
        <begin position="132"/>
        <end position="150"/>
    </location>
</feature>
<feature type="transmembrane region" description="Helical" evidence="1">
    <location>
        <begin position="315"/>
        <end position="334"/>
    </location>
</feature>
<feature type="transmembrane region" description="Helical" evidence="1">
    <location>
        <begin position="223"/>
        <end position="243"/>
    </location>
</feature>
<reference evidence="2" key="2">
    <citation type="journal article" date="2021" name="Microbiome">
        <title>Successional dynamics and alternative stable states in a saline activated sludge microbial community over 9 years.</title>
        <authorList>
            <person name="Wang Y."/>
            <person name="Ye J."/>
            <person name="Ju F."/>
            <person name="Liu L."/>
            <person name="Boyd J.A."/>
            <person name="Deng Y."/>
            <person name="Parks D.H."/>
            <person name="Jiang X."/>
            <person name="Yin X."/>
            <person name="Woodcroft B.J."/>
            <person name="Tyson G.W."/>
            <person name="Hugenholtz P."/>
            <person name="Polz M.F."/>
            <person name="Zhang T."/>
        </authorList>
    </citation>
    <scope>NUCLEOTIDE SEQUENCE</scope>
    <source>
        <strain evidence="2">HKST-UBA03</strain>
    </source>
</reference>
<protein>
    <submittedName>
        <fullName evidence="2">Glycosyltransferase family 39 protein</fullName>
        <ecNumber evidence="2">2.4.-.-</ecNumber>
    </submittedName>
</protein>
<keyword evidence="1" id="KW-0472">Membrane</keyword>
<dbReference type="AlphaFoldDB" id="A0A955LJT4"/>
<dbReference type="EC" id="2.4.-.-" evidence="2"/>
<keyword evidence="2" id="KW-0808">Transferase</keyword>
<feature type="transmembrane region" description="Helical" evidence="1">
    <location>
        <begin position="25"/>
        <end position="43"/>
    </location>
</feature>
<keyword evidence="1" id="KW-0812">Transmembrane</keyword>
<evidence type="ECO:0000313" key="3">
    <source>
        <dbReference type="Proteomes" id="UP000751518"/>
    </source>
</evidence>
<organism evidence="2 3">
    <name type="scientific">candidate division WWE3 bacterium</name>
    <dbReference type="NCBI Taxonomy" id="2053526"/>
    <lineage>
        <taxon>Bacteria</taxon>
        <taxon>Katanobacteria</taxon>
    </lineage>
</organism>
<gene>
    <name evidence="2" type="ORF">KC614_02445</name>
</gene>
<comment type="caution">
    <text evidence="2">The sequence shown here is derived from an EMBL/GenBank/DDBJ whole genome shotgun (WGS) entry which is preliminary data.</text>
</comment>
<feature type="transmembrane region" description="Helical" evidence="1">
    <location>
        <begin position="187"/>
        <end position="211"/>
    </location>
</feature>
<feature type="transmembrane region" description="Helical" evidence="1">
    <location>
        <begin position="274"/>
        <end position="294"/>
    </location>
</feature>
<sequence length="401" mass="45395">MRKITNSVATAYEKLIAYIIARKRLVVAVFVLSILVIGVLNVVKFQELDKVNLYNDGLRFYGALANTSINSIIFGSRFGITLRWINSLVFFLFGIFDGPYKYAVHSLALYLLRLAILWLFYKAFKGIINRRLLVTTIFFYLTCPLLMYGFNATLLDKTLSIFGLGVVLFWFAAQQTHARRHLIFSGMFLGLTLLTKPAGAIFPIMLALMFGLRTINLRYIKELFAVGLIAVLTFVIIYPFVFVDPLNIIFARFGGEEQLVYINPGGDGSHSLFYYPRQIILTDLVMALGILIYLCEEVRGLISRVKFSRFDLINIARAGSIYLLALVAISALLIDTDTGRGAFFSQRYLVPAIPLLAIYIFDRIYKTKSVYVYALIVGVFAYEILTSDLAGYLWWVGSVIF</sequence>
<dbReference type="EMBL" id="JAGQKZ010000016">
    <property type="protein sequence ID" value="MCA9392042.1"/>
    <property type="molecule type" value="Genomic_DNA"/>
</dbReference>
<accession>A0A955LJT4</accession>
<reference evidence="2" key="1">
    <citation type="submission" date="2020-04" db="EMBL/GenBank/DDBJ databases">
        <authorList>
            <person name="Zhang T."/>
        </authorList>
    </citation>
    <scope>NUCLEOTIDE SEQUENCE</scope>
    <source>
        <strain evidence="2">HKST-UBA03</strain>
    </source>
</reference>
<keyword evidence="1" id="KW-1133">Transmembrane helix</keyword>